<evidence type="ECO:0000313" key="7">
    <source>
        <dbReference type="Proteomes" id="UP000431092"/>
    </source>
</evidence>
<name>A0A6I3IV25_9MICO</name>
<keyword evidence="7" id="KW-1185">Reference proteome</keyword>
<sequence>MPLQPVRIGLIGCGRIGRVHALSVTAAPGAVLTTVVDAVPAAAESLGELHGARVAATPAEVLASADVDAVIIASPTATHVDLIDAAIDAGKPALCEKPIDLDIARVEALRGKASAATTPIMLGFNRRFDPHFATLHARVAAGEIGRLEQLSIISRDPAPAPTDYLAVSGGIFRDMTIHDFDMARHFVPDVVSVFASGTAQFSEDIRGLGDYDSAVVVLTGREGQQVTITNSRHAAYGYDQRLEAFGSEGLLEAGNVTDTVVRRWTADAVEVREPYQNFFLERYAAAYQRELAAFVAAIREDAPVPVGFHDGWAALVLADAAARSAAEGRVVEVDLDA</sequence>
<dbReference type="Gene3D" id="3.40.50.720">
    <property type="entry name" value="NAD(P)-binding Rossmann-like Domain"/>
    <property type="match status" value="1"/>
</dbReference>
<keyword evidence="2 6" id="KW-0560">Oxidoreductase</keyword>
<evidence type="ECO:0000256" key="3">
    <source>
        <dbReference type="ARBA" id="ARBA00023027"/>
    </source>
</evidence>
<dbReference type="PANTHER" id="PTHR42840:SF3">
    <property type="entry name" value="BINDING ROSSMANN FOLD OXIDOREDUCTASE, PUTATIVE (AFU_ORTHOLOGUE AFUA_2G10240)-RELATED"/>
    <property type="match status" value="1"/>
</dbReference>
<dbReference type="InterPro" id="IPR030827">
    <property type="entry name" value="Myo_inos_IolG"/>
</dbReference>
<dbReference type="GO" id="GO:0005737">
    <property type="term" value="C:cytoplasm"/>
    <property type="evidence" value="ECO:0007669"/>
    <property type="project" value="TreeGrafter"/>
</dbReference>
<dbReference type="AlphaFoldDB" id="A0A6I3IV25"/>
<dbReference type="GO" id="GO:0000166">
    <property type="term" value="F:nucleotide binding"/>
    <property type="evidence" value="ECO:0007669"/>
    <property type="project" value="InterPro"/>
</dbReference>
<comment type="caution">
    <text evidence="6">The sequence shown here is derived from an EMBL/GenBank/DDBJ whole genome shotgun (WGS) entry which is preliminary data.</text>
</comment>
<evidence type="ECO:0000259" key="4">
    <source>
        <dbReference type="Pfam" id="PF01408"/>
    </source>
</evidence>
<accession>A0A6I3IV25</accession>
<organism evidence="6 7">
    <name type="scientific">Arsenicicoccus cauae</name>
    <dbReference type="NCBI Taxonomy" id="2663847"/>
    <lineage>
        <taxon>Bacteria</taxon>
        <taxon>Bacillati</taxon>
        <taxon>Actinomycetota</taxon>
        <taxon>Actinomycetes</taxon>
        <taxon>Micrococcales</taxon>
        <taxon>Intrasporangiaceae</taxon>
        <taxon>Arsenicicoccus</taxon>
    </lineage>
</organism>
<dbReference type="EMBL" id="WLVL01000006">
    <property type="protein sequence ID" value="MTB70696.1"/>
    <property type="molecule type" value="Genomic_DNA"/>
</dbReference>
<dbReference type="Pfam" id="PF01408">
    <property type="entry name" value="GFO_IDH_MocA"/>
    <property type="match status" value="1"/>
</dbReference>
<dbReference type="SUPFAM" id="SSF51735">
    <property type="entry name" value="NAD(P)-binding Rossmann-fold domains"/>
    <property type="match status" value="1"/>
</dbReference>
<dbReference type="NCBIfam" id="TIGR04380">
    <property type="entry name" value="myo_inos_iolG"/>
    <property type="match status" value="1"/>
</dbReference>
<evidence type="ECO:0000259" key="5">
    <source>
        <dbReference type="Pfam" id="PF22725"/>
    </source>
</evidence>
<comment type="similarity">
    <text evidence="1">Belongs to the Gfo/Idh/MocA family.</text>
</comment>
<evidence type="ECO:0000256" key="1">
    <source>
        <dbReference type="ARBA" id="ARBA00010928"/>
    </source>
</evidence>
<reference evidence="6 7" key="1">
    <citation type="submission" date="2019-11" db="EMBL/GenBank/DDBJ databases">
        <title>Whole genome sequencing identifies a novel species of the genus Arsenicicoccus isolated from human blood.</title>
        <authorList>
            <person name="Jeong J.H."/>
            <person name="Kweon O.J."/>
            <person name="Kim H.R."/>
            <person name="Kim T.-H."/>
            <person name="Ha S.-M."/>
            <person name="Lee M.-K."/>
        </authorList>
    </citation>
    <scope>NUCLEOTIDE SEQUENCE [LARGE SCALE GENOMIC DNA]</scope>
    <source>
        <strain evidence="6 7">MKL-02</strain>
    </source>
</reference>
<dbReference type="RefSeq" id="WP_154592064.1">
    <property type="nucleotide sequence ID" value="NZ_WLVL01000006.1"/>
</dbReference>
<dbReference type="InterPro" id="IPR055170">
    <property type="entry name" value="GFO_IDH_MocA-like_dom"/>
</dbReference>
<dbReference type="InterPro" id="IPR036291">
    <property type="entry name" value="NAD(P)-bd_dom_sf"/>
</dbReference>
<protein>
    <submittedName>
        <fullName evidence="6">Inositol 2-dehydrogenase</fullName>
        <ecNumber evidence="6">1.1.1.18</ecNumber>
    </submittedName>
</protein>
<dbReference type="GO" id="GO:0050112">
    <property type="term" value="F:inositol 2-dehydrogenase (NAD+) activity"/>
    <property type="evidence" value="ECO:0007669"/>
    <property type="project" value="UniProtKB-EC"/>
</dbReference>
<dbReference type="GO" id="GO:0006740">
    <property type="term" value="P:NADPH regeneration"/>
    <property type="evidence" value="ECO:0007669"/>
    <property type="project" value="TreeGrafter"/>
</dbReference>
<evidence type="ECO:0000313" key="6">
    <source>
        <dbReference type="EMBL" id="MTB70696.1"/>
    </source>
</evidence>
<dbReference type="PANTHER" id="PTHR42840">
    <property type="entry name" value="NAD(P)-BINDING ROSSMANN-FOLD SUPERFAMILY PROTEIN-RELATED"/>
    <property type="match status" value="1"/>
</dbReference>
<proteinExistence type="inferred from homology"/>
<dbReference type="Pfam" id="PF22725">
    <property type="entry name" value="GFO_IDH_MocA_C3"/>
    <property type="match status" value="1"/>
</dbReference>
<dbReference type="EC" id="1.1.1.18" evidence="6"/>
<gene>
    <name evidence="6" type="primary">iolG</name>
    <name evidence="6" type="ORF">GGG17_01625</name>
</gene>
<keyword evidence="3" id="KW-0520">NAD</keyword>
<feature type="domain" description="GFO/IDH/MocA-like oxidoreductase" evidence="5">
    <location>
        <begin position="132"/>
        <end position="251"/>
    </location>
</feature>
<dbReference type="Proteomes" id="UP000431092">
    <property type="component" value="Unassembled WGS sequence"/>
</dbReference>
<evidence type="ECO:0000256" key="2">
    <source>
        <dbReference type="ARBA" id="ARBA00023002"/>
    </source>
</evidence>
<dbReference type="Gene3D" id="3.30.360.10">
    <property type="entry name" value="Dihydrodipicolinate Reductase, domain 2"/>
    <property type="match status" value="1"/>
</dbReference>
<dbReference type="InterPro" id="IPR000683">
    <property type="entry name" value="Gfo/Idh/MocA-like_OxRdtase_N"/>
</dbReference>
<dbReference type="SUPFAM" id="SSF55347">
    <property type="entry name" value="Glyceraldehyde-3-phosphate dehydrogenase-like, C-terminal domain"/>
    <property type="match status" value="1"/>
</dbReference>
<feature type="domain" description="Gfo/Idh/MocA-like oxidoreductase N-terminal" evidence="4">
    <location>
        <begin position="6"/>
        <end position="114"/>
    </location>
</feature>